<dbReference type="InterPro" id="IPR005801">
    <property type="entry name" value="ADC_synthase"/>
</dbReference>
<dbReference type="EMBL" id="JBHSJJ010000006">
    <property type="protein sequence ID" value="MFC4872372.1"/>
    <property type="molecule type" value="Genomic_DNA"/>
</dbReference>
<keyword evidence="3" id="KW-1185">Reference proteome</keyword>
<gene>
    <name evidence="2" type="ORF">ACFPFU_11790</name>
</gene>
<dbReference type="SUPFAM" id="SSF56322">
    <property type="entry name" value="ADC synthase"/>
    <property type="match status" value="1"/>
</dbReference>
<organism evidence="2 3">
    <name type="scientific">Negadavirga shengliensis</name>
    <dbReference type="NCBI Taxonomy" id="1389218"/>
    <lineage>
        <taxon>Bacteria</taxon>
        <taxon>Pseudomonadati</taxon>
        <taxon>Bacteroidota</taxon>
        <taxon>Cytophagia</taxon>
        <taxon>Cytophagales</taxon>
        <taxon>Cyclobacteriaceae</taxon>
        <taxon>Negadavirga</taxon>
    </lineage>
</organism>
<dbReference type="PRINTS" id="PR00095">
    <property type="entry name" value="ANTSNTHASEI"/>
</dbReference>
<dbReference type="RefSeq" id="WP_377064710.1">
    <property type="nucleotide sequence ID" value="NZ_JBHSJJ010000006.1"/>
</dbReference>
<evidence type="ECO:0000259" key="1">
    <source>
        <dbReference type="Pfam" id="PF00425"/>
    </source>
</evidence>
<accession>A0ABV9T1L9</accession>
<protein>
    <submittedName>
        <fullName evidence="2">Anthranilate synthase component I family protein</fullName>
    </submittedName>
</protein>
<dbReference type="Pfam" id="PF00425">
    <property type="entry name" value="Chorismate_bind"/>
    <property type="match status" value="1"/>
</dbReference>
<evidence type="ECO:0000313" key="2">
    <source>
        <dbReference type="EMBL" id="MFC4872372.1"/>
    </source>
</evidence>
<name>A0ABV9T1L9_9BACT</name>
<comment type="caution">
    <text evidence="2">The sequence shown here is derived from an EMBL/GenBank/DDBJ whole genome shotgun (WGS) entry which is preliminary data.</text>
</comment>
<dbReference type="InterPro" id="IPR019999">
    <property type="entry name" value="Anth_synth_I-like"/>
</dbReference>
<dbReference type="PANTHER" id="PTHR11236:SF50">
    <property type="entry name" value="AMINODEOXYCHORISMATE SYNTHASE COMPONENT 1"/>
    <property type="match status" value="1"/>
</dbReference>
<reference evidence="3" key="1">
    <citation type="journal article" date="2019" name="Int. J. Syst. Evol. Microbiol.">
        <title>The Global Catalogue of Microorganisms (GCM) 10K type strain sequencing project: providing services to taxonomists for standard genome sequencing and annotation.</title>
        <authorList>
            <consortium name="The Broad Institute Genomics Platform"/>
            <consortium name="The Broad Institute Genome Sequencing Center for Infectious Disease"/>
            <person name="Wu L."/>
            <person name="Ma J."/>
        </authorList>
    </citation>
    <scope>NUCLEOTIDE SEQUENCE [LARGE SCALE GENOMIC DNA]</scope>
    <source>
        <strain evidence="3">CGMCC 4.7466</strain>
    </source>
</reference>
<dbReference type="PANTHER" id="PTHR11236">
    <property type="entry name" value="AMINOBENZOATE/ANTHRANILATE SYNTHASE"/>
    <property type="match status" value="1"/>
</dbReference>
<evidence type="ECO:0000313" key="3">
    <source>
        <dbReference type="Proteomes" id="UP001595818"/>
    </source>
</evidence>
<dbReference type="InterPro" id="IPR015890">
    <property type="entry name" value="Chorismate_C"/>
</dbReference>
<dbReference type="Gene3D" id="3.60.120.10">
    <property type="entry name" value="Anthranilate synthase"/>
    <property type="match status" value="1"/>
</dbReference>
<proteinExistence type="predicted"/>
<sequence>MKSMLGFRVNISDKWIKQLLKWADITYPYVAYFNPNNQPYPESGFKHVLYAGESAVSLEDLASLPSALPKAGIIGYDQKNSYENLSSENPAFFTCPDSLFFLPGLIVEIEGQEALIRHSHPEAIYQQICNYDYEAYTFPFNFINIHCSHTQESYHRVFKKIQEHIIEGDIYEMNYCMAYQGTFSSIDPVTLYFDLCKISPMPFSAYFKANGLVLVGASPERFLKKKGNVLMAQPMKGSVRRGATVQEDTHLKKSLLQSEKERAENLMIVDLMRNDLSKIAQTGKITVKELFGVYSFKQITQMISTVTCVLKDDANFAKIIASTFPMGSMTGAPKIKCMELIDQYETFKRSWFSGTLGYIDENGDFDFSVIIRSIVLDIVSGKYYFGVGSAITSDANPEDEYAECQLKAQALLRALQHKHL</sequence>
<feature type="domain" description="Chorismate-utilising enzyme C-terminal" evidence="1">
    <location>
        <begin position="151"/>
        <end position="407"/>
    </location>
</feature>
<dbReference type="Proteomes" id="UP001595818">
    <property type="component" value="Unassembled WGS sequence"/>
</dbReference>